<feature type="compositionally biased region" description="Basic and acidic residues" evidence="1">
    <location>
        <begin position="82"/>
        <end position="91"/>
    </location>
</feature>
<evidence type="ECO:0000256" key="1">
    <source>
        <dbReference type="SAM" id="MobiDB-lite"/>
    </source>
</evidence>
<sequence length="102" mass="12024">MDTQAGEAKSPDEETLSNPDPRKRRSIREPPHMSSKTQEDFKDTQRQGQEIKIEEIAWDPVFRKRTVTMDPSQNLKNRFMRNKKEIKDCHRSQLSRRNSVGL</sequence>
<name>A0A9D3SY14_MEGAT</name>
<dbReference type="AlphaFoldDB" id="A0A9D3SY14"/>
<feature type="compositionally biased region" description="Basic and acidic residues" evidence="1">
    <location>
        <begin position="27"/>
        <end position="52"/>
    </location>
</feature>
<proteinExistence type="predicted"/>
<reference evidence="2" key="1">
    <citation type="submission" date="2021-01" db="EMBL/GenBank/DDBJ databases">
        <authorList>
            <person name="Zahm M."/>
            <person name="Roques C."/>
            <person name="Cabau C."/>
            <person name="Klopp C."/>
            <person name="Donnadieu C."/>
            <person name="Jouanno E."/>
            <person name="Lampietro C."/>
            <person name="Louis A."/>
            <person name="Herpin A."/>
            <person name="Echchiki A."/>
            <person name="Berthelot C."/>
            <person name="Parey E."/>
            <person name="Roest-Crollius H."/>
            <person name="Braasch I."/>
            <person name="Postlethwait J."/>
            <person name="Bobe J."/>
            <person name="Montfort J."/>
            <person name="Bouchez O."/>
            <person name="Begum T."/>
            <person name="Mejri S."/>
            <person name="Adams A."/>
            <person name="Chen W.-J."/>
            <person name="Guiguen Y."/>
        </authorList>
    </citation>
    <scope>NUCLEOTIDE SEQUENCE</scope>
    <source>
        <strain evidence="2">YG-15Mar2019-1</strain>
        <tissue evidence="2">Brain</tissue>
    </source>
</reference>
<evidence type="ECO:0000313" key="3">
    <source>
        <dbReference type="Proteomes" id="UP001046870"/>
    </source>
</evidence>
<dbReference type="EMBL" id="JAFDVH010000019">
    <property type="protein sequence ID" value="KAG7460059.1"/>
    <property type="molecule type" value="Genomic_DNA"/>
</dbReference>
<feature type="region of interest" description="Disordered" evidence="1">
    <location>
        <begin position="79"/>
        <end position="102"/>
    </location>
</feature>
<gene>
    <name evidence="2" type="ORF">MATL_G00217050</name>
</gene>
<accession>A0A9D3SY14</accession>
<keyword evidence="3" id="KW-1185">Reference proteome</keyword>
<protein>
    <submittedName>
        <fullName evidence="2">Uncharacterized protein</fullName>
    </submittedName>
</protein>
<dbReference type="Proteomes" id="UP001046870">
    <property type="component" value="Chromosome 19"/>
</dbReference>
<comment type="caution">
    <text evidence="2">The sequence shown here is derived from an EMBL/GenBank/DDBJ whole genome shotgun (WGS) entry which is preliminary data.</text>
</comment>
<evidence type="ECO:0000313" key="2">
    <source>
        <dbReference type="EMBL" id="KAG7460059.1"/>
    </source>
</evidence>
<organism evidence="2 3">
    <name type="scientific">Megalops atlanticus</name>
    <name type="common">Tarpon</name>
    <name type="synonym">Clupea gigantea</name>
    <dbReference type="NCBI Taxonomy" id="7932"/>
    <lineage>
        <taxon>Eukaryota</taxon>
        <taxon>Metazoa</taxon>
        <taxon>Chordata</taxon>
        <taxon>Craniata</taxon>
        <taxon>Vertebrata</taxon>
        <taxon>Euteleostomi</taxon>
        <taxon>Actinopterygii</taxon>
        <taxon>Neopterygii</taxon>
        <taxon>Teleostei</taxon>
        <taxon>Elopiformes</taxon>
        <taxon>Megalopidae</taxon>
        <taxon>Megalops</taxon>
    </lineage>
</organism>
<feature type="region of interest" description="Disordered" evidence="1">
    <location>
        <begin position="1"/>
        <end position="52"/>
    </location>
</feature>